<dbReference type="Proteomes" id="UP001236657">
    <property type="component" value="Chromosome"/>
</dbReference>
<dbReference type="SMART" id="SM01204">
    <property type="entry name" value="FIST_C"/>
    <property type="match status" value="1"/>
</dbReference>
<evidence type="ECO:0000259" key="2">
    <source>
        <dbReference type="SMART" id="SM01204"/>
    </source>
</evidence>
<evidence type="ECO:0000313" key="3">
    <source>
        <dbReference type="EMBL" id="WML89393.1"/>
    </source>
</evidence>
<reference evidence="3 4" key="1">
    <citation type="submission" date="2023-08" db="EMBL/GenBank/DDBJ databases">
        <title>New molecular markers tilS and rpoB for phylogenetic and monitoring studies of the genus Thiothrix biodiversity.</title>
        <authorList>
            <person name="Ravin N.V."/>
            <person name="Smolyakov D."/>
            <person name="Markov N.D."/>
            <person name="Beletsky A.V."/>
            <person name="Mardanov A.V."/>
            <person name="Rudenko T.S."/>
            <person name="Grabovich M.Y."/>
        </authorList>
    </citation>
    <scope>NUCLEOTIDE SEQUENCE [LARGE SCALE GENOMIC DNA]</scope>
    <source>
        <strain evidence="3 4">MK1</strain>
    </source>
</reference>
<dbReference type="SMART" id="SM00897">
    <property type="entry name" value="FIST"/>
    <property type="match status" value="1"/>
</dbReference>
<dbReference type="PANTHER" id="PTHR40252:SF2">
    <property type="entry name" value="BLR0328 PROTEIN"/>
    <property type="match status" value="1"/>
</dbReference>
<feature type="domain" description="FIST" evidence="1">
    <location>
        <begin position="34"/>
        <end position="218"/>
    </location>
</feature>
<proteinExistence type="predicted"/>
<dbReference type="Pfam" id="PF08495">
    <property type="entry name" value="FIST"/>
    <property type="match status" value="1"/>
</dbReference>
<name>A0ABY9ML84_9GAMM</name>
<dbReference type="InterPro" id="IPR013702">
    <property type="entry name" value="FIST_domain_N"/>
</dbReference>
<accession>A0ABY9ML84</accession>
<dbReference type="EMBL" id="CP133218">
    <property type="protein sequence ID" value="WML89393.1"/>
    <property type="molecule type" value="Genomic_DNA"/>
</dbReference>
<gene>
    <name evidence="3" type="ORF">RCF98_10465</name>
</gene>
<evidence type="ECO:0000259" key="1">
    <source>
        <dbReference type="SMART" id="SM00897"/>
    </source>
</evidence>
<keyword evidence="4" id="KW-1185">Reference proteome</keyword>
<organism evidence="3 4">
    <name type="scientific">Thiothrix lacustris</name>
    <dbReference type="NCBI Taxonomy" id="525917"/>
    <lineage>
        <taxon>Bacteria</taxon>
        <taxon>Pseudomonadati</taxon>
        <taxon>Pseudomonadota</taxon>
        <taxon>Gammaproteobacteria</taxon>
        <taxon>Thiotrichales</taxon>
        <taxon>Thiotrichaceae</taxon>
        <taxon>Thiothrix</taxon>
    </lineage>
</organism>
<dbReference type="Pfam" id="PF10442">
    <property type="entry name" value="FIST_C"/>
    <property type="match status" value="1"/>
</dbReference>
<dbReference type="InterPro" id="IPR019494">
    <property type="entry name" value="FIST_C"/>
</dbReference>
<feature type="domain" description="FIST C-domain" evidence="2">
    <location>
        <begin position="219"/>
        <end position="358"/>
    </location>
</feature>
<dbReference type="PANTHER" id="PTHR40252">
    <property type="entry name" value="BLR0328 PROTEIN"/>
    <property type="match status" value="1"/>
</dbReference>
<protein>
    <submittedName>
        <fullName evidence="3">FIST C-terminal domain-containing protein</fullName>
    </submittedName>
</protein>
<dbReference type="RefSeq" id="WP_308893634.1">
    <property type="nucleotide sequence ID" value="NZ_CP133218.1"/>
</dbReference>
<sequence>MTNEHTFPLILVDTEGSDEKLFEHIERAILAGAKSLLILACDANAFTSDQLNARLQRIPIPVFGGIFPEIVAGRSKLVRGSIVCGLDVVASVYHIENLSDPNEDYLVHAEQLVAATVPGATLVTLVDGLSQCISTFLEHLYEALGARNQYIGGGAGSLSLVQKPCLFSNQGLRQDCAQIAVIDWPISIGIEHGWKKFAGPFFVTGAHDNTITSLDYRPAFEVYREEIEADSHRRFSRTNFHELAKAYPFGLERLKGSVVVRDPLRHEGNNLVCIGEVPANHIIYLLKGDAESLLAASSQCALYACVQVRPKVALLFDCISRVLFLQDRFTEEIDNILDVLPDNVPLIGVLSLGEIADAGHTCLEFFNKTTVLGVLGAGEEECA</sequence>
<evidence type="ECO:0000313" key="4">
    <source>
        <dbReference type="Proteomes" id="UP001236657"/>
    </source>
</evidence>